<evidence type="ECO:0000313" key="1">
    <source>
        <dbReference type="EMBL" id="AFZ46886.1"/>
    </source>
</evidence>
<dbReference type="PATRIC" id="fig|292563.3.peg.959"/>
<proteinExistence type="predicted"/>
<dbReference type="AlphaFoldDB" id="K9YIV7"/>
<name>K9YIV7_CYASC</name>
<evidence type="ECO:0008006" key="3">
    <source>
        <dbReference type="Google" id="ProtNLM"/>
    </source>
</evidence>
<accession>K9YIV7</accession>
<organism evidence="1 2">
    <name type="scientific">Cyanobacterium stanieri (strain ATCC 29140 / PCC 7202)</name>
    <dbReference type="NCBI Taxonomy" id="292563"/>
    <lineage>
        <taxon>Bacteria</taxon>
        <taxon>Bacillati</taxon>
        <taxon>Cyanobacteriota</taxon>
        <taxon>Cyanophyceae</taxon>
        <taxon>Oscillatoriophycideae</taxon>
        <taxon>Chroococcales</taxon>
        <taxon>Geminocystaceae</taxon>
        <taxon>Cyanobacterium</taxon>
    </lineage>
</organism>
<sequence length="106" mass="12156">MSETFTKILELIKAKEIKISAHGYDELANDNIFIKDILLSVEQAQIIEDYPDYGKGACVLLLQQDIHDQPIHTVWGIPKNADSPGVLITAYRPTLDRWKKDYKTRK</sequence>
<protein>
    <recommendedName>
        <fullName evidence="3">DUF4258 domain-containing protein</fullName>
    </recommendedName>
</protein>
<gene>
    <name evidence="1" type="ordered locus">Cyast_0914</name>
</gene>
<dbReference type="EMBL" id="CP003940">
    <property type="protein sequence ID" value="AFZ46886.1"/>
    <property type="molecule type" value="Genomic_DNA"/>
</dbReference>
<dbReference type="STRING" id="292563.Cyast_0914"/>
<dbReference type="Pfam" id="PF14076">
    <property type="entry name" value="DUF4258"/>
    <property type="match status" value="1"/>
</dbReference>
<dbReference type="HOGENOM" id="CLU_161787_0_0_3"/>
<dbReference type="BioCyc" id="CSTA292563:G1353-921-MONOMER"/>
<dbReference type="Proteomes" id="UP000010483">
    <property type="component" value="Chromosome"/>
</dbReference>
<dbReference type="InterPro" id="IPR025354">
    <property type="entry name" value="DUF4258"/>
</dbReference>
<dbReference type="eggNOG" id="ENOG5031TNR">
    <property type="taxonomic scope" value="Bacteria"/>
</dbReference>
<keyword evidence="2" id="KW-1185">Reference proteome</keyword>
<reference evidence="2" key="1">
    <citation type="journal article" date="2013" name="Proc. Natl. Acad. Sci. U.S.A.">
        <title>Improving the coverage of the cyanobacterial phylum using diversity-driven genome sequencing.</title>
        <authorList>
            <person name="Shih P.M."/>
            <person name="Wu D."/>
            <person name="Latifi A."/>
            <person name="Axen S.D."/>
            <person name="Fewer D.P."/>
            <person name="Talla E."/>
            <person name="Calteau A."/>
            <person name="Cai F."/>
            <person name="Tandeau de Marsac N."/>
            <person name="Rippka R."/>
            <person name="Herdman M."/>
            <person name="Sivonen K."/>
            <person name="Coursin T."/>
            <person name="Laurent T."/>
            <person name="Goodwin L."/>
            <person name="Nolan M."/>
            <person name="Davenport K.W."/>
            <person name="Han C.S."/>
            <person name="Rubin E.M."/>
            <person name="Eisen J.A."/>
            <person name="Woyke T."/>
            <person name="Gugger M."/>
            <person name="Kerfeld C.A."/>
        </authorList>
    </citation>
    <scope>NUCLEOTIDE SEQUENCE [LARGE SCALE GENOMIC DNA]</scope>
    <source>
        <strain evidence="2">ATCC 29140 / PCC 7202</strain>
    </source>
</reference>
<dbReference type="KEGG" id="csn:Cyast_0914"/>
<evidence type="ECO:0000313" key="2">
    <source>
        <dbReference type="Proteomes" id="UP000010483"/>
    </source>
</evidence>